<dbReference type="Gene3D" id="3.40.630.30">
    <property type="match status" value="1"/>
</dbReference>
<name>A0A6N4TI80_9FIRM</name>
<keyword evidence="3" id="KW-1185">Reference proteome</keyword>
<evidence type="ECO:0000313" key="2">
    <source>
        <dbReference type="EMBL" id="BBK22449.1"/>
    </source>
</evidence>
<dbReference type="KEGG" id="aarg:Aargi30884_13520"/>
<gene>
    <name evidence="2" type="ORF">Aargi30884_13520</name>
</gene>
<feature type="domain" description="N-acetyltransferase" evidence="1">
    <location>
        <begin position="3"/>
        <end position="164"/>
    </location>
</feature>
<organism evidence="2 3">
    <name type="scientific">Amedibacterium intestinale</name>
    <dbReference type="NCBI Taxonomy" id="2583452"/>
    <lineage>
        <taxon>Bacteria</taxon>
        <taxon>Bacillati</taxon>
        <taxon>Bacillota</taxon>
        <taxon>Erysipelotrichia</taxon>
        <taxon>Erysipelotrichales</taxon>
        <taxon>Erysipelotrichaceae</taxon>
        <taxon>Amedibacterium</taxon>
    </lineage>
</organism>
<protein>
    <submittedName>
        <fullName evidence="2">GNAT family N-acetyltransferase</fullName>
    </submittedName>
</protein>
<dbReference type="Proteomes" id="UP000464754">
    <property type="component" value="Chromosome"/>
</dbReference>
<dbReference type="GO" id="GO:0016747">
    <property type="term" value="F:acyltransferase activity, transferring groups other than amino-acyl groups"/>
    <property type="evidence" value="ECO:0007669"/>
    <property type="project" value="InterPro"/>
</dbReference>
<reference evidence="3" key="1">
    <citation type="submission" date="2019-05" db="EMBL/GenBank/DDBJ databases">
        <title>Complete genome sequencing of Absiella argi strain JCM 30884.</title>
        <authorList>
            <person name="Sakamoto M."/>
            <person name="Murakami T."/>
            <person name="Mori H."/>
        </authorList>
    </citation>
    <scope>NUCLEOTIDE SEQUENCE [LARGE SCALE GENOMIC DNA]</scope>
    <source>
        <strain evidence="3">JCM 30884</strain>
    </source>
</reference>
<dbReference type="PANTHER" id="PTHR43072:SF8">
    <property type="entry name" value="ACYLTRANSFERASE FABY-RELATED"/>
    <property type="match status" value="1"/>
</dbReference>
<dbReference type="InterPro" id="IPR016181">
    <property type="entry name" value="Acyl_CoA_acyltransferase"/>
</dbReference>
<dbReference type="EMBL" id="AP019695">
    <property type="protein sequence ID" value="BBK22449.1"/>
    <property type="molecule type" value="Genomic_DNA"/>
</dbReference>
<evidence type="ECO:0000313" key="3">
    <source>
        <dbReference type="Proteomes" id="UP000464754"/>
    </source>
</evidence>
<dbReference type="AlphaFoldDB" id="A0A6N4TI80"/>
<accession>A0A6N4TI80</accession>
<dbReference type="PROSITE" id="PS51186">
    <property type="entry name" value="GNAT"/>
    <property type="match status" value="1"/>
</dbReference>
<evidence type="ECO:0000259" key="1">
    <source>
        <dbReference type="PROSITE" id="PS51186"/>
    </source>
</evidence>
<dbReference type="SUPFAM" id="SSF55729">
    <property type="entry name" value="Acyl-CoA N-acyltransferases (Nat)"/>
    <property type="match status" value="1"/>
</dbReference>
<dbReference type="CDD" id="cd04301">
    <property type="entry name" value="NAT_SF"/>
    <property type="match status" value="1"/>
</dbReference>
<dbReference type="InterPro" id="IPR000182">
    <property type="entry name" value="GNAT_dom"/>
</dbReference>
<dbReference type="PANTHER" id="PTHR43072">
    <property type="entry name" value="N-ACETYLTRANSFERASE"/>
    <property type="match status" value="1"/>
</dbReference>
<keyword evidence="2" id="KW-0808">Transferase</keyword>
<dbReference type="RefSeq" id="WP_163051801.1">
    <property type="nucleotide sequence ID" value="NZ_AP019695.1"/>
</dbReference>
<sequence length="190" mass="22514">MNTHIRFARLQDTKEILSIYAPYVLHDSATFEYEVPSIKTFKQRIQTIQQFYPYLVYEENNEILGYAYASRYKERKAYAWDVEVSVYVRKDSLGKGIGTKLYTYLFAILKKQNICNIYACITKENTGSIKMHEKLGFEQAALFKNSGYKFHRWLDVVWMEKSLQYMEEPKEILSVKEVFSSVLEEELCKE</sequence>
<dbReference type="Pfam" id="PF13420">
    <property type="entry name" value="Acetyltransf_4"/>
    <property type="match status" value="1"/>
</dbReference>
<proteinExistence type="predicted"/>